<dbReference type="InterPro" id="IPR006579">
    <property type="entry name" value="Pre_C2HC_dom"/>
</dbReference>
<name>A0AAV4MFR6_9ARAC</name>
<gene>
    <name evidence="2" type="primary">ORF1_35</name>
    <name evidence="2" type="ORF">CDAR_200381</name>
</gene>
<feature type="domain" description="Pre-C2HC" evidence="1">
    <location>
        <begin position="52"/>
        <end position="109"/>
    </location>
</feature>
<dbReference type="Pfam" id="PF07530">
    <property type="entry name" value="PRE_C2HC"/>
    <property type="match status" value="1"/>
</dbReference>
<protein>
    <submittedName>
        <fullName evidence="2">Nucleic-acid-binding protein from transposon X-element</fullName>
    </submittedName>
</protein>
<organism evidence="2 3">
    <name type="scientific">Caerostris darwini</name>
    <dbReference type="NCBI Taxonomy" id="1538125"/>
    <lineage>
        <taxon>Eukaryota</taxon>
        <taxon>Metazoa</taxon>
        <taxon>Ecdysozoa</taxon>
        <taxon>Arthropoda</taxon>
        <taxon>Chelicerata</taxon>
        <taxon>Arachnida</taxon>
        <taxon>Araneae</taxon>
        <taxon>Araneomorphae</taxon>
        <taxon>Entelegynae</taxon>
        <taxon>Araneoidea</taxon>
        <taxon>Araneidae</taxon>
        <taxon>Caerostris</taxon>
    </lineage>
</organism>
<accession>A0AAV4MFR6</accession>
<keyword evidence="3" id="KW-1185">Reference proteome</keyword>
<sequence length="109" mass="12508">MKLTVDSKAEHIKLKNYLIKSRIEFKCSNPKQDRPLKVLIRGLSSCTSPVFITSHLERLGFHTEKITRLTKFRTKQPMPLFYLQVTNSLTAEKIYGVTALLGTRASVER</sequence>
<dbReference type="AlphaFoldDB" id="A0AAV4MFR6"/>
<evidence type="ECO:0000313" key="3">
    <source>
        <dbReference type="Proteomes" id="UP001054837"/>
    </source>
</evidence>
<proteinExistence type="predicted"/>
<dbReference type="EMBL" id="BPLQ01000436">
    <property type="protein sequence ID" value="GIX71334.1"/>
    <property type="molecule type" value="Genomic_DNA"/>
</dbReference>
<evidence type="ECO:0000313" key="2">
    <source>
        <dbReference type="EMBL" id="GIX71334.1"/>
    </source>
</evidence>
<evidence type="ECO:0000259" key="1">
    <source>
        <dbReference type="Pfam" id="PF07530"/>
    </source>
</evidence>
<dbReference type="Proteomes" id="UP001054837">
    <property type="component" value="Unassembled WGS sequence"/>
</dbReference>
<comment type="caution">
    <text evidence="2">The sequence shown here is derived from an EMBL/GenBank/DDBJ whole genome shotgun (WGS) entry which is preliminary data.</text>
</comment>
<reference evidence="2 3" key="1">
    <citation type="submission" date="2021-06" db="EMBL/GenBank/DDBJ databases">
        <title>Caerostris darwini draft genome.</title>
        <authorList>
            <person name="Kono N."/>
            <person name="Arakawa K."/>
        </authorList>
    </citation>
    <scope>NUCLEOTIDE SEQUENCE [LARGE SCALE GENOMIC DNA]</scope>
</reference>